<dbReference type="InterPro" id="IPR019396">
    <property type="entry name" value="TM_Fragile-X-F-assoc"/>
</dbReference>
<evidence type="ECO:0000256" key="2">
    <source>
        <dbReference type="ARBA" id="ARBA00023136"/>
    </source>
</evidence>
<evidence type="ECO:0000256" key="6">
    <source>
        <dbReference type="SAM" id="Phobius"/>
    </source>
</evidence>
<reference evidence="8 9" key="1">
    <citation type="journal article" date="2016" name="Proc. Natl. Acad. Sci. U.S.A.">
        <title>Lipid metabolic changes in an early divergent fungus govern the establishment of a mutualistic symbiosis with endobacteria.</title>
        <authorList>
            <person name="Lastovetsky O.A."/>
            <person name="Gaspar M.L."/>
            <person name="Mondo S.J."/>
            <person name="LaButti K.M."/>
            <person name="Sandor L."/>
            <person name="Grigoriev I.V."/>
            <person name="Henry S.A."/>
            <person name="Pawlowska T.E."/>
        </authorList>
    </citation>
    <scope>NUCLEOTIDE SEQUENCE [LARGE SCALE GENOMIC DNA]</scope>
    <source>
        <strain evidence="8 9">ATCC 52813</strain>
    </source>
</reference>
<dbReference type="EMBL" id="KZ303843">
    <property type="protein sequence ID" value="PHZ16158.1"/>
    <property type="molecule type" value="Genomic_DNA"/>
</dbReference>
<comment type="subcellular location">
    <subcellularLocation>
        <location evidence="1">Membrane</location>
        <topology evidence="1">Lipid-anchor</topology>
    </subcellularLocation>
</comment>
<feature type="transmembrane region" description="Helical" evidence="6">
    <location>
        <begin position="257"/>
        <end position="276"/>
    </location>
</feature>
<evidence type="ECO:0000259" key="7">
    <source>
        <dbReference type="PROSITE" id="PS50076"/>
    </source>
</evidence>
<name>A0A2G4T581_RHIZD</name>
<evidence type="ECO:0000256" key="3">
    <source>
        <dbReference type="ARBA" id="ARBA00023139"/>
    </source>
</evidence>
<dbReference type="PANTHER" id="PTHR44027">
    <property type="entry name" value="DNAJ HOMOLOG SUBFAMILY C MEMBER 5 HOMOLOG"/>
    <property type="match status" value="1"/>
</dbReference>
<feature type="domain" description="J" evidence="7">
    <location>
        <begin position="2"/>
        <end position="64"/>
    </location>
</feature>
<evidence type="ECO:0000256" key="5">
    <source>
        <dbReference type="ARBA" id="ARBA00023288"/>
    </source>
</evidence>
<dbReference type="SUPFAM" id="SSF46565">
    <property type="entry name" value="Chaperone J-domain"/>
    <property type="match status" value="1"/>
</dbReference>
<dbReference type="GeneID" id="35442803"/>
<organism evidence="8 9">
    <name type="scientific">Rhizopus microsporus ATCC 52813</name>
    <dbReference type="NCBI Taxonomy" id="1340429"/>
    <lineage>
        <taxon>Eukaryota</taxon>
        <taxon>Fungi</taxon>
        <taxon>Fungi incertae sedis</taxon>
        <taxon>Mucoromycota</taxon>
        <taxon>Mucoromycotina</taxon>
        <taxon>Mucoromycetes</taxon>
        <taxon>Mucorales</taxon>
        <taxon>Mucorineae</taxon>
        <taxon>Rhizopodaceae</taxon>
        <taxon>Rhizopus</taxon>
    </lineage>
</organism>
<keyword evidence="5" id="KW-0449">Lipoprotein</keyword>
<accession>A0A2G4T581</accession>
<keyword evidence="2 6" id="KW-0472">Membrane</keyword>
<proteinExistence type="predicted"/>
<dbReference type="CDD" id="cd06257">
    <property type="entry name" value="DnaJ"/>
    <property type="match status" value="1"/>
</dbReference>
<dbReference type="InterPro" id="IPR036259">
    <property type="entry name" value="MFS_trans_sf"/>
</dbReference>
<dbReference type="SUPFAM" id="SSF103473">
    <property type="entry name" value="MFS general substrate transporter"/>
    <property type="match status" value="1"/>
</dbReference>
<dbReference type="Gene3D" id="1.10.287.110">
    <property type="entry name" value="DnaJ domain"/>
    <property type="match status" value="1"/>
</dbReference>
<dbReference type="PROSITE" id="PS50076">
    <property type="entry name" value="DNAJ_2"/>
    <property type="match status" value="1"/>
</dbReference>
<dbReference type="InterPro" id="IPR036869">
    <property type="entry name" value="J_dom_sf"/>
</dbReference>
<feature type="transmembrane region" description="Helical" evidence="6">
    <location>
        <begin position="87"/>
        <end position="112"/>
    </location>
</feature>
<dbReference type="InterPro" id="IPR051434">
    <property type="entry name" value="DnaJ_C_subfamily_member5"/>
</dbReference>
<feature type="transmembrane region" description="Helical" evidence="6">
    <location>
        <begin position="331"/>
        <end position="358"/>
    </location>
</feature>
<feature type="transmembrane region" description="Helical" evidence="6">
    <location>
        <begin position="296"/>
        <end position="319"/>
    </location>
</feature>
<sequence length="388" mass="44390">MNVYAVLNVGEDATLEEIKKSYRRLALRYHPDKNPQCEEQFRNVNQAYNILSDPKKRRIYDRYGMAGVNMIDTMGPGAILLDPEVEAVILTFFCILSLVFVCIIFWLVFICLKVDSSVSWPWSVVFIPLWIIDCLILWMALHYFRNSNSMNKHSDHANEDENEGEENEEELLLNEGRYKKSLIGRCIPLVECVLIILFQVLIVLYLDGNPVYLPCILAPYYGFEAIHSLFNGKSGWVTRLVMLIQLTCIVLYHKNWVIVFIPTYLLGLFYFLKLWGQYRYFSRIGNQELAQQAKSLVFAATILYCLLATLFYTVLGLIIARLKGMVQIRLIVILIPIFIIMGIMLCCSGCCLPCMLIIPSSLPSHDPEIVDPNRRITASSATAKAVVT</sequence>
<dbReference type="Proteomes" id="UP000242254">
    <property type="component" value="Unassembled WGS sequence"/>
</dbReference>
<dbReference type="GO" id="GO:0016020">
    <property type="term" value="C:membrane"/>
    <property type="evidence" value="ECO:0007669"/>
    <property type="project" value="UniProtKB-SubCell"/>
</dbReference>
<dbReference type="GO" id="GO:0005737">
    <property type="term" value="C:cytoplasm"/>
    <property type="evidence" value="ECO:0007669"/>
    <property type="project" value="UniProtKB-ARBA"/>
</dbReference>
<dbReference type="SMART" id="SM00271">
    <property type="entry name" value="DnaJ"/>
    <property type="match status" value="1"/>
</dbReference>
<dbReference type="PRINTS" id="PR00625">
    <property type="entry name" value="JDOMAIN"/>
</dbReference>
<keyword evidence="6" id="KW-1133">Transmembrane helix</keyword>
<evidence type="ECO:0000313" key="8">
    <source>
        <dbReference type="EMBL" id="PHZ16158.1"/>
    </source>
</evidence>
<feature type="transmembrane region" description="Helical" evidence="6">
    <location>
        <begin position="182"/>
        <end position="204"/>
    </location>
</feature>
<protein>
    <submittedName>
        <fullName evidence="8">DnaJ-domain-containing protein</fullName>
    </submittedName>
</protein>
<keyword evidence="9" id="KW-1185">Reference proteome</keyword>
<evidence type="ECO:0000256" key="1">
    <source>
        <dbReference type="ARBA" id="ARBA00004635"/>
    </source>
</evidence>
<dbReference type="InterPro" id="IPR018253">
    <property type="entry name" value="DnaJ_domain_CS"/>
</dbReference>
<evidence type="ECO:0000256" key="4">
    <source>
        <dbReference type="ARBA" id="ARBA00023186"/>
    </source>
</evidence>
<gene>
    <name evidence="8" type="ORF">RHIMIDRAFT_265365</name>
</gene>
<keyword evidence="6" id="KW-0812">Transmembrane</keyword>
<dbReference type="PANTHER" id="PTHR44027:SF7">
    <property type="entry name" value="DNAJ HOMOLOG SUBFAMILY C MEMBER 5 HOMOLOG"/>
    <property type="match status" value="1"/>
</dbReference>
<dbReference type="InterPro" id="IPR001623">
    <property type="entry name" value="DnaJ_domain"/>
</dbReference>
<dbReference type="STRING" id="1340429.A0A2G4T581"/>
<evidence type="ECO:0000313" key="9">
    <source>
        <dbReference type="Proteomes" id="UP000242254"/>
    </source>
</evidence>
<dbReference type="Pfam" id="PF00226">
    <property type="entry name" value="DnaJ"/>
    <property type="match status" value="1"/>
</dbReference>
<dbReference type="AlphaFoldDB" id="A0A2G4T581"/>
<dbReference type="Pfam" id="PF10269">
    <property type="entry name" value="Tmemb_185A"/>
    <property type="match status" value="1"/>
</dbReference>
<keyword evidence="4" id="KW-0143">Chaperone</keyword>
<keyword evidence="3" id="KW-0564">Palmitate</keyword>
<dbReference type="RefSeq" id="XP_023469866.1">
    <property type="nucleotide sequence ID" value="XM_023611814.1"/>
</dbReference>
<dbReference type="PROSITE" id="PS00636">
    <property type="entry name" value="DNAJ_1"/>
    <property type="match status" value="1"/>
</dbReference>
<feature type="transmembrane region" description="Helical" evidence="6">
    <location>
        <begin position="124"/>
        <end position="144"/>
    </location>
</feature>